<feature type="transmembrane region" description="Helical" evidence="8">
    <location>
        <begin position="260"/>
        <end position="282"/>
    </location>
</feature>
<feature type="transmembrane region" description="Helical" evidence="8">
    <location>
        <begin position="47"/>
        <end position="69"/>
    </location>
</feature>
<evidence type="ECO:0000256" key="8">
    <source>
        <dbReference type="SAM" id="Phobius"/>
    </source>
</evidence>
<dbReference type="InterPro" id="IPR000276">
    <property type="entry name" value="GPCR_Rhodpsn"/>
</dbReference>
<keyword evidence="10" id="KW-1185">Reference proteome</keyword>
<keyword evidence="5 8" id="KW-0472">Membrane</keyword>
<feature type="transmembrane region" description="Helical" evidence="8">
    <location>
        <begin position="177"/>
        <end position="204"/>
    </location>
</feature>
<dbReference type="InParanoid" id="A0A6P8IU38"/>
<dbReference type="SUPFAM" id="SSF81321">
    <property type="entry name" value="Family A G protein-coupled receptor-like"/>
    <property type="match status" value="1"/>
</dbReference>
<name>A0A6P8IU38_ACTTE</name>
<comment type="subcellular location">
    <subcellularLocation>
        <location evidence="1">Cell membrane</location>
        <topology evidence="1">Multi-pass membrane protein</topology>
    </subcellularLocation>
</comment>
<feature type="compositionally biased region" description="Basic and acidic residues" evidence="7">
    <location>
        <begin position="561"/>
        <end position="571"/>
    </location>
</feature>
<keyword evidence="6" id="KW-0675">Receptor</keyword>
<dbReference type="FunFam" id="1.20.1070.10:FF:000368">
    <property type="entry name" value="Predicted protein"/>
    <property type="match status" value="1"/>
</dbReference>
<feature type="domain" description="G-protein coupled receptors family 1 profile" evidence="9">
    <location>
        <begin position="29"/>
        <end position="280"/>
    </location>
</feature>
<dbReference type="OrthoDB" id="5963239at2759"/>
<dbReference type="Proteomes" id="UP000515163">
    <property type="component" value="Unplaced"/>
</dbReference>
<dbReference type="PANTHER" id="PTHR24241">
    <property type="entry name" value="NEUROPEPTIDE RECEPTOR-RELATED G-PROTEIN COUPLED RECEPTOR"/>
    <property type="match status" value="1"/>
</dbReference>
<dbReference type="GeneID" id="116304906"/>
<evidence type="ECO:0000259" key="9">
    <source>
        <dbReference type="PROSITE" id="PS50262"/>
    </source>
</evidence>
<dbReference type="GO" id="GO:0032870">
    <property type="term" value="P:cellular response to hormone stimulus"/>
    <property type="evidence" value="ECO:0007669"/>
    <property type="project" value="TreeGrafter"/>
</dbReference>
<evidence type="ECO:0000256" key="3">
    <source>
        <dbReference type="ARBA" id="ARBA00022692"/>
    </source>
</evidence>
<evidence type="ECO:0000256" key="1">
    <source>
        <dbReference type="ARBA" id="ARBA00004651"/>
    </source>
</evidence>
<feature type="transmembrane region" description="Helical" evidence="8">
    <location>
        <begin position="12"/>
        <end position="35"/>
    </location>
</feature>
<dbReference type="RefSeq" id="XP_031570559.1">
    <property type="nucleotide sequence ID" value="XM_031714699.1"/>
</dbReference>
<reference evidence="11" key="1">
    <citation type="submission" date="2025-08" db="UniProtKB">
        <authorList>
            <consortium name="RefSeq"/>
        </authorList>
    </citation>
    <scope>IDENTIFICATION</scope>
    <source>
        <tissue evidence="11">Tentacle</tissue>
    </source>
</reference>
<evidence type="ECO:0000256" key="6">
    <source>
        <dbReference type="ARBA" id="ARBA00023170"/>
    </source>
</evidence>
<evidence type="ECO:0000313" key="11">
    <source>
        <dbReference type="RefSeq" id="XP_031570559.1"/>
    </source>
</evidence>
<evidence type="ECO:0000256" key="7">
    <source>
        <dbReference type="SAM" id="MobiDB-lite"/>
    </source>
</evidence>
<evidence type="ECO:0000256" key="5">
    <source>
        <dbReference type="ARBA" id="ARBA00023136"/>
    </source>
</evidence>
<keyword evidence="4 8" id="KW-1133">Transmembrane helix</keyword>
<dbReference type="Pfam" id="PF00001">
    <property type="entry name" value="7tm_1"/>
    <property type="match status" value="1"/>
</dbReference>
<feature type="transmembrane region" description="Helical" evidence="8">
    <location>
        <begin position="89"/>
        <end position="112"/>
    </location>
</feature>
<feature type="compositionally biased region" description="Low complexity" evidence="7">
    <location>
        <begin position="607"/>
        <end position="617"/>
    </location>
</feature>
<feature type="compositionally biased region" description="Basic and acidic residues" evidence="7">
    <location>
        <begin position="578"/>
        <end position="604"/>
    </location>
</feature>
<feature type="region of interest" description="Disordered" evidence="7">
    <location>
        <begin position="664"/>
        <end position="690"/>
    </location>
</feature>
<evidence type="ECO:0000256" key="2">
    <source>
        <dbReference type="ARBA" id="ARBA00022475"/>
    </source>
</evidence>
<gene>
    <name evidence="11" type="primary">LOC116304906</name>
</gene>
<dbReference type="KEGG" id="aten:116304906"/>
<feature type="compositionally biased region" description="Basic and acidic residues" evidence="7">
    <location>
        <begin position="668"/>
        <end position="690"/>
    </location>
</feature>
<dbReference type="GO" id="GO:0042277">
    <property type="term" value="F:peptide binding"/>
    <property type="evidence" value="ECO:0007669"/>
    <property type="project" value="TreeGrafter"/>
</dbReference>
<sequence length="690" mass="77931">MGQIVLDSYEGVLFIQVFIGVLSICGVLGNTLVVLSVLRNRSMHTVMYYLLINLGIADTLVAVFLLMRYVFADSIVYPFDVRADVICKFVSFGTISWVGLHAQVFTLIVISVERYSAVVHPYSSRGRLNKKKLKIVLVVCWMYAIGFIMPDFIAIRYDQKKASCIYEWSDIIQKTWAFLWFFACGPVPLLSMGLLYGKVVYDLWIKKDGRVSESRKAVIRSRKRVTKVVITVTIIYGICWLPNLTLWLTANFITIPHLPFIVTLTHVFLLFNSSVNPFVYSVQSQHFRKCMLRTLHFWKPSNSVTSHIQDTNTNTNTGSVNAIGGIESRDINNCQSSVVLEGRVPSGIIQKPHRHLETKKRFSLVKAADCHANTVHPVHTVVVEKAGCHSNVGCQENELLTIEKGFQQTTVQQTSGKESKDKDFSVFQVNAGASESSESGKAKFEQKHLLVKSNEKKEIGDFGGIWMGPNGDDNKEDFYSSVLQTPEEKESRDKKIRTAFIKVRAFTAFAQMTGDMKKEKNNITALYPSFLDDLKTRAKENNLEGEDVAKGKQGYRDEVKQHTETAEEHMETGNLNYSREEAVSASEEGNHENNGRNETLDSNRKNSSIMESTTSSSNGIKIQRGSKKISFIELPDDIERKELVLPRINQARTPLVTAKHYTGYGSEKSFESFDKTSRSQEREKLKLLRG</sequence>
<dbReference type="PANTHER" id="PTHR24241:SF76">
    <property type="entry name" value="NEUROPEPTIDE SIFAMIDE RECEPTOR"/>
    <property type="match status" value="1"/>
</dbReference>
<accession>A0A6P8IU38</accession>
<dbReference type="GO" id="GO:0004930">
    <property type="term" value="F:G protein-coupled receptor activity"/>
    <property type="evidence" value="ECO:0007669"/>
    <property type="project" value="InterPro"/>
</dbReference>
<evidence type="ECO:0000313" key="10">
    <source>
        <dbReference type="Proteomes" id="UP000515163"/>
    </source>
</evidence>
<proteinExistence type="predicted"/>
<keyword evidence="3 8" id="KW-0812">Transmembrane</keyword>
<feature type="region of interest" description="Disordered" evidence="7">
    <location>
        <begin position="561"/>
        <end position="621"/>
    </location>
</feature>
<keyword evidence="2" id="KW-1003">Cell membrane</keyword>
<dbReference type="PROSITE" id="PS50262">
    <property type="entry name" value="G_PROTEIN_RECEP_F1_2"/>
    <property type="match status" value="1"/>
</dbReference>
<dbReference type="InterPro" id="IPR017452">
    <property type="entry name" value="GPCR_Rhodpsn_7TM"/>
</dbReference>
<evidence type="ECO:0000256" key="4">
    <source>
        <dbReference type="ARBA" id="ARBA00022989"/>
    </source>
</evidence>
<dbReference type="AlphaFoldDB" id="A0A6P8IU38"/>
<feature type="transmembrane region" description="Helical" evidence="8">
    <location>
        <begin position="133"/>
        <end position="157"/>
    </location>
</feature>
<dbReference type="CDD" id="cd00637">
    <property type="entry name" value="7tm_classA_rhodopsin-like"/>
    <property type="match status" value="1"/>
</dbReference>
<dbReference type="GO" id="GO:0005886">
    <property type="term" value="C:plasma membrane"/>
    <property type="evidence" value="ECO:0007669"/>
    <property type="project" value="UniProtKB-SubCell"/>
</dbReference>
<dbReference type="Gene3D" id="1.20.1070.10">
    <property type="entry name" value="Rhodopsin 7-helix transmembrane proteins"/>
    <property type="match status" value="1"/>
</dbReference>
<dbReference type="PRINTS" id="PR00237">
    <property type="entry name" value="GPCRRHODOPSN"/>
</dbReference>
<protein>
    <submittedName>
        <fullName evidence="11">Uncharacterized protein LOC116304906</fullName>
    </submittedName>
</protein>
<feature type="transmembrane region" description="Helical" evidence="8">
    <location>
        <begin position="225"/>
        <end position="248"/>
    </location>
</feature>
<organism evidence="10 11">
    <name type="scientific">Actinia tenebrosa</name>
    <name type="common">Australian red waratah sea anemone</name>
    <dbReference type="NCBI Taxonomy" id="6105"/>
    <lineage>
        <taxon>Eukaryota</taxon>
        <taxon>Metazoa</taxon>
        <taxon>Cnidaria</taxon>
        <taxon>Anthozoa</taxon>
        <taxon>Hexacorallia</taxon>
        <taxon>Actiniaria</taxon>
        <taxon>Actiniidae</taxon>
        <taxon>Actinia</taxon>
    </lineage>
</organism>